<dbReference type="AlphaFoldDB" id="A0A383BY65"/>
<evidence type="ECO:0000259" key="1">
    <source>
        <dbReference type="Pfam" id="PF00669"/>
    </source>
</evidence>
<accession>A0A383BY65</accession>
<gene>
    <name evidence="2" type="ORF">METZ01_LOCUS478030</name>
</gene>
<sequence length="168" mass="18467">MQLTNYSFLNARLDHLSASAAKEVAMQRISAGDRLQNAKNDAGALSASLRLRSKQLETNHKMGNVQNALSFLQMQEGVIGGAMNILDRIGEVKTLFEDPTNSDSDRASYNQEFKELSEQLEELKIMTFNKISLFSEAGTGQGLYEGRVESFNASSESGNSTSISRHVI</sequence>
<organism evidence="2">
    <name type="scientific">marine metagenome</name>
    <dbReference type="NCBI Taxonomy" id="408172"/>
    <lineage>
        <taxon>unclassified sequences</taxon>
        <taxon>metagenomes</taxon>
        <taxon>ecological metagenomes</taxon>
    </lineage>
</organism>
<feature type="non-terminal residue" evidence="2">
    <location>
        <position position="168"/>
    </location>
</feature>
<dbReference type="Pfam" id="PF00669">
    <property type="entry name" value="Flagellin_N"/>
    <property type="match status" value="1"/>
</dbReference>
<dbReference type="PANTHER" id="PTHR42792">
    <property type="entry name" value="FLAGELLIN"/>
    <property type="match status" value="1"/>
</dbReference>
<proteinExistence type="predicted"/>
<reference evidence="2" key="1">
    <citation type="submission" date="2018-05" db="EMBL/GenBank/DDBJ databases">
        <authorList>
            <person name="Lanie J.A."/>
            <person name="Ng W.-L."/>
            <person name="Kazmierczak K.M."/>
            <person name="Andrzejewski T.M."/>
            <person name="Davidsen T.M."/>
            <person name="Wayne K.J."/>
            <person name="Tettelin H."/>
            <person name="Glass J.I."/>
            <person name="Rusch D."/>
            <person name="Podicherti R."/>
            <person name="Tsui H.-C.T."/>
            <person name="Winkler M.E."/>
        </authorList>
    </citation>
    <scope>NUCLEOTIDE SEQUENCE</scope>
</reference>
<dbReference type="GO" id="GO:0009288">
    <property type="term" value="C:bacterial-type flagellum"/>
    <property type="evidence" value="ECO:0007669"/>
    <property type="project" value="InterPro"/>
</dbReference>
<dbReference type="InterPro" id="IPR001029">
    <property type="entry name" value="Flagellin_N"/>
</dbReference>
<dbReference type="Gene3D" id="1.20.1330.10">
    <property type="entry name" value="f41 fragment of flagellin, N-terminal domain"/>
    <property type="match status" value="1"/>
</dbReference>
<evidence type="ECO:0000313" key="2">
    <source>
        <dbReference type="EMBL" id="SVE25176.1"/>
    </source>
</evidence>
<dbReference type="GO" id="GO:0005198">
    <property type="term" value="F:structural molecule activity"/>
    <property type="evidence" value="ECO:0007669"/>
    <property type="project" value="InterPro"/>
</dbReference>
<dbReference type="EMBL" id="UINC01204447">
    <property type="protein sequence ID" value="SVE25176.1"/>
    <property type="molecule type" value="Genomic_DNA"/>
</dbReference>
<feature type="domain" description="Flagellin N-terminal" evidence="1">
    <location>
        <begin position="4"/>
        <end position="137"/>
    </location>
</feature>
<dbReference type="InterPro" id="IPR001492">
    <property type="entry name" value="Flagellin"/>
</dbReference>
<protein>
    <recommendedName>
        <fullName evidence="1">Flagellin N-terminal domain-containing protein</fullName>
    </recommendedName>
</protein>
<dbReference type="SUPFAM" id="SSF64518">
    <property type="entry name" value="Phase 1 flagellin"/>
    <property type="match status" value="1"/>
</dbReference>
<dbReference type="PANTHER" id="PTHR42792:SF2">
    <property type="entry name" value="FLAGELLIN"/>
    <property type="match status" value="1"/>
</dbReference>
<name>A0A383BY65_9ZZZZ</name>